<evidence type="ECO:0000256" key="2">
    <source>
        <dbReference type="ARBA" id="ARBA00007951"/>
    </source>
</evidence>
<dbReference type="InterPro" id="IPR057739">
    <property type="entry name" value="Glyco_hydro_29_N"/>
</dbReference>
<protein>
    <recommendedName>
        <fullName evidence="3">alpha-L-fucosidase</fullName>
        <ecNumber evidence="3">3.2.1.51</ecNumber>
    </recommendedName>
</protein>
<proteinExistence type="inferred from homology"/>
<dbReference type="InterPro" id="IPR016286">
    <property type="entry name" value="FUC_metazoa-typ"/>
</dbReference>
<keyword evidence="5" id="KW-0378">Hydrolase</keyword>
<evidence type="ECO:0000259" key="9">
    <source>
        <dbReference type="Pfam" id="PF01120"/>
    </source>
</evidence>
<dbReference type="InterPro" id="IPR017853">
    <property type="entry name" value="GH"/>
</dbReference>
<dbReference type="Proteomes" id="UP000268007">
    <property type="component" value="Unassembled WGS sequence"/>
</dbReference>
<evidence type="ECO:0000313" key="11">
    <source>
        <dbReference type="Proteomes" id="UP000268007"/>
    </source>
</evidence>
<accession>A0A495ITY2</accession>
<gene>
    <name evidence="10" type="ORF">BDD43_0225</name>
</gene>
<dbReference type="SUPFAM" id="SSF51445">
    <property type="entry name" value="(Trans)glycosidases"/>
    <property type="match status" value="1"/>
</dbReference>
<evidence type="ECO:0000313" key="10">
    <source>
        <dbReference type="EMBL" id="RKR80130.1"/>
    </source>
</evidence>
<dbReference type="GO" id="GO:0006004">
    <property type="term" value="P:fucose metabolic process"/>
    <property type="evidence" value="ECO:0007669"/>
    <property type="project" value="InterPro"/>
</dbReference>
<dbReference type="PRINTS" id="PR00741">
    <property type="entry name" value="GLHYDRLASE29"/>
</dbReference>
<evidence type="ECO:0000256" key="8">
    <source>
        <dbReference type="SAM" id="SignalP"/>
    </source>
</evidence>
<evidence type="ECO:0000256" key="6">
    <source>
        <dbReference type="ARBA" id="ARBA00023295"/>
    </source>
</evidence>
<dbReference type="GO" id="GO:0005764">
    <property type="term" value="C:lysosome"/>
    <property type="evidence" value="ECO:0007669"/>
    <property type="project" value="TreeGrafter"/>
</dbReference>
<dbReference type="Pfam" id="PF01120">
    <property type="entry name" value="Alpha_L_fucos"/>
    <property type="match status" value="1"/>
</dbReference>
<organism evidence="10 11">
    <name type="scientific">Mucilaginibacter gracilis</name>
    <dbReference type="NCBI Taxonomy" id="423350"/>
    <lineage>
        <taxon>Bacteria</taxon>
        <taxon>Pseudomonadati</taxon>
        <taxon>Bacteroidota</taxon>
        <taxon>Sphingobacteriia</taxon>
        <taxon>Sphingobacteriales</taxon>
        <taxon>Sphingobacteriaceae</taxon>
        <taxon>Mucilaginibacter</taxon>
    </lineage>
</organism>
<dbReference type="GO" id="GO:0016139">
    <property type="term" value="P:glycoside catabolic process"/>
    <property type="evidence" value="ECO:0007669"/>
    <property type="project" value="TreeGrafter"/>
</dbReference>
<evidence type="ECO:0000256" key="3">
    <source>
        <dbReference type="ARBA" id="ARBA00012662"/>
    </source>
</evidence>
<comment type="caution">
    <text evidence="10">The sequence shown here is derived from an EMBL/GenBank/DDBJ whole genome shotgun (WGS) entry which is preliminary data.</text>
</comment>
<feature type="site" description="May be important for catalysis" evidence="7">
    <location>
        <position position="354"/>
    </location>
</feature>
<evidence type="ECO:0000256" key="7">
    <source>
        <dbReference type="PIRSR" id="PIRSR001092-1"/>
    </source>
</evidence>
<dbReference type="InterPro" id="IPR000933">
    <property type="entry name" value="Glyco_hydro_29"/>
</dbReference>
<feature type="signal peptide" evidence="8">
    <location>
        <begin position="1"/>
        <end position="27"/>
    </location>
</feature>
<evidence type="ECO:0000256" key="4">
    <source>
        <dbReference type="ARBA" id="ARBA00022729"/>
    </source>
</evidence>
<feature type="domain" description="Glycoside hydrolase family 29 N-terminal" evidence="9">
    <location>
        <begin position="62"/>
        <end position="420"/>
    </location>
</feature>
<reference evidence="10 11" key="1">
    <citation type="submission" date="2018-10" db="EMBL/GenBank/DDBJ databases">
        <title>Genomic Encyclopedia of Archaeal and Bacterial Type Strains, Phase II (KMG-II): from individual species to whole genera.</title>
        <authorList>
            <person name="Goeker M."/>
        </authorList>
    </citation>
    <scope>NUCLEOTIDE SEQUENCE [LARGE SCALE GENOMIC DNA]</scope>
    <source>
        <strain evidence="10 11">DSM 18602</strain>
    </source>
</reference>
<dbReference type="SMART" id="SM00812">
    <property type="entry name" value="Alpha_L_fucos"/>
    <property type="match status" value="1"/>
</dbReference>
<feature type="chain" id="PRO_5019746438" description="alpha-L-fucosidase" evidence="8">
    <location>
        <begin position="28"/>
        <end position="512"/>
    </location>
</feature>
<dbReference type="AlphaFoldDB" id="A0A495ITY2"/>
<keyword evidence="4 8" id="KW-0732">Signal</keyword>
<dbReference type="PANTHER" id="PTHR10030">
    <property type="entry name" value="ALPHA-L-FUCOSIDASE"/>
    <property type="match status" value="1"/>
</dbReference>
<evidence type="ECO:0000256" key="5">
    <source>
        <dbReference type="ARBA" id="ARBA00022801"/>
    </source>
</evidence>
<sequence>MEISKKLFNKTALIFVLSLATVQGAMAQQAKANKEEANRIKMEHDQIGITEDKKSGYTHTTNAGAQWFPQADFGLFIHWSIASIKEVDLSWPMMAGTQIGWTRPMPDSAMVAKFIKDGDYFAGHHCEVDNSCLTPNQYWEQAKDFNPQSYDADKWIKAAKEAGMVYAVLTTRHHDGFAMWPSRYGNFNTKNYMGGRDLVKEFVAACHKYGIKVGLYYSGPDWYFNKDYQSFMYYGVGKNYPNIPELDANLKPRTTTRTAEEKQVHYEAVAAYIKGQVQELLTNYGKVDMIWFDGSPDIPKGNPAWKNCITMEQIHQLQPGIVVSPRFFGYGDYKTFEGDKSVPTTKQDGWAELCMTSANGWGYTKSPLKTTAYMLDKLVNCRALNTNLLLNFGPDKTGVFNSQQYQRFAEIAAWMKVNGEAVRGTAAINAAEYSSVPATAKDKYRYIFLSPNAKGADAKDETITFKTTANPKNVKMLLGDTKLNYKVQNGLISVTVPGKLRSQSVGVVAIEL</sequence>
<name>A0A495ITY2_9SPHI</name>
<dbReference type="PANTHER" id="PTHR10030:SF37">
    <property type="entry name" value="ALPHA-L-FUCOSIDASE-RELATED"/>
    <property type="match status" value="1"/>
</dbReference>
<dbReference type="GO" id="GO:0004560">
    <property type="term" value="F:alpha-L-fucosidase activity"/>
    <property type="evidence" value="ECO:0007669"/>
    <property type="project" value="InterPro"/>
</dbReference>
<evidence type="ECO:0000256" key="1">
    <source>
        <dbReference type="ARBA" id="ARBA00004071"/>
    </source>
</evidence>
<comment type="similarity">
    <text evidence="2">Belongs to the glycosyl hydrolase 29 family.</text>
</comment>
<dbReference type="Gene3D" id="3.20.20.80">
    <property type="entry name" value="Glycosidases"/>
    <property type="match status" value="1"/>
</dbReference>
<dbReference type="RefSeq" id="WP_211339641.1">
    <property type="nucleotide sequence ID" value="NZ_RBKU01000001.1"/>
</dbReference>
<keyword evidence="6" id="KW-0326">Glycosidase</keyword>
<keyword evidence="11" id="KW-1185">Reference proteome</keyword>
<dbReference type="EC" id="3.2.1.51" evidence="3"/>
<dbReference type="EMBL" id="RBKU01000001">
    <property type="protein sequence ID" value="RKR80130.1"/>
    <property type="molecule type" value="Genomic_DNA"/>
</dbReference>
<comment type="function">
    <text evidence="1">Alpha-L-fucosidase is responsible for hydrolyzing the alpha-1,6-linked fucose joined to the reducing-end N-acetylglucosamine of the carbohydrate moieties of glycoproteins.</text>
</comment>
<dbReference type="PIRSF" id="PIRSF001092">
    <property type="entry name" value="Alpha-L-fucosidase"/>
    <property type="match status" value="1"/>
</dbReference>